<reference evidence="3 4" key="1">
    <citation type="submission" date="2016-12" db="EMBL/GenBank/DDBJ databases">
        <authorList>
            <person name="Song W.-J."/>
            <person name="Kurnit D.M."/>
        </authorList>
    </citation>
    <scope>NUCLEOTIDE SEQUENCE [LARGE SCALE GENOMIC DNA]</scope>
    <source>
        <strain evidence="3 4">DSM 18488</strain>
    </source>
</reference>
<accession>A0A1M7YHJ1</accession>
<proteinExistence type="predicted"/>
<dbReference type="InterPro" id="IPR029051">
    <property type="entry name" value="DUF4352"/>
</dbReference>
<sequence length="558" mass="61445">MTTQKTIRPFLLLGICLLLVFPGELSANQLKQPSLVDATVETTITEVEKLFIKYPELVIQIRTNMVSVAHNPKVFDGMVKRLKDLSRTPIFLDSAYTLKALHDIIKLTEPEEKAASAAGTAVGYLGNVVGNVAVATKMAGSSGILTLGGGFLPGLVVSLSAKAVTEMTTEAVMLYYDRQNAAFKERWAEIELRENAIRGLLRVNDLLKAGKLNEAQMYLTRVQIYLIKNSFPKDGIYEQIDRLTGLIKKAEDKAWANRIIAEARVSFQQAYRWAVLGRNLNAAKGLVQEAVTVLQSGVSRVPELQANIDKCERLQAYIDGLIAEAPPLEAVSVSGPDKVVAGESCEFELRVTGGLPDYHPIEMNGYAHATGATVYWEAPADPGEKNLTFRIRDDKGQTAEAVKSVEVLAVNEPPEASAPLNEEDAKFLHLGQAGRTDNFEITLTAVAKASYWTKDKKEDEEYVVVAIRVVNISNEEKSIGANDFQWVDSQGYRNGIENYSGVKTEESMPDTFGAQTLSPGDSFEGSMVYLIPKSMSRVEFHYLKGYSLKPDLQFLVHK</sequence>
<protein>
    <recommendedName>
        <fullName evidence="2">DUF4352 domain-containing protein</fullName>
    </recommendedName>
</protein>
<evidence type="ECO:0000313" key="3">
    <source>
        <dbReference type="EMBL" id="SHO52115.1"/>
    </source>
</evidence>
<dbReference type="Proteomes" id="UP000184603">
    <property type="component" value="Unassembled WGS sequence"/>
</dbReference>
<keyword evidence="4" id="KW-1185">Reference proteome</keyword>
<dbReference type="STRING" id="1121416.SAMN02745220_04376"/>
<evidence type="ECO:0000256" key="1">
    <source>
        <dbReference type="ARBA" id="ARBA00022729"/>
    </source>
</evidence>
<feature type="domain" description="DUF4352" evidence="2">
    <location>
        <begin position="430"/>
        <end position="542"/>
    </location>
</feature>
<organism evidence="3 4">
    <name type="scientific">Desulfopila aestuarii DSM 18488</name>
    <dbReference type="NCBI Taxonomy" id="1121416"/>
    <lineage>
        <taxon>Bacteria</taxon>
        <taxon>Pseudomonadati</taxon>
        <taxon>Thermodesulfobacteriota</taxon>
        <taxon>Desulfobulbia</taxon>
        <taxon>Desulfobulbales</taxon>
        <taxon>Desulfocapsaceae</taxon>
        <taxon>Desulfopila</taxon>
    </lineage>
</organism>
<dbReference type="AlphaFoldDB" id="A0A1M7YHJ1"/>
<gene>
    <name evidence="3" type="ORF">SAMN02745220_04376</name>
</gene>
<dbReference type="RefSeq" id="WP_073615784.1">
    <property type="nucleotide sequence ID" value="NZ_FRFE01000031.1"/>
</dbReference>
<evidence type="ECO:0000259" key="2">
    <source>
        <dbReference type="Pfam" id="PF11611"/>
    </source>
</evidence>
<evidence type="ECO:0000313" key="4">
    <source>
        <dbReference type="Proteomes" id="UP000184603"/>
    </source>
</evidence>
<dbReference type="Pfam" id="PF11611">
    <property type="entry name" value="DUF4352"/>
    <property type="match status" value="1"/>
</dbReference>
<keyword evidence="1" id="KW-0732">Signal</keyword>
<name>A0A1M7YHJ1_9BACT</name>
<dbReference type="Gene3D" id="2.60.40.1240">
    <property type="match status" value="1"/>
</dbReference>
<dbReference type="InterPro" id="IPR029050">
    <property type="entry name" value="Immunoprotect_excell_Ig-like"/>
</dbReference>
<dbReference type="EMBL" id="FRFE01000031">
    <property type="protein sequence ID" value="SHO52115.1"/>
    <property type="molecule type" value="Genomic_DNA"/>
</dbReference>